<evidence type="ECO:0000256" key="5">
    <source>
        <dbReference type="ARBA" id="ARBA00023136"/>
    </source>
</evidence>
<dbReference type="GO" id="GO:0043093">
    <property type="term" value="P:FtsZ-dependent cytokinesis"/>
    <property type="evidence" value="ECO:0007669"/>
    <property type="project" value="UniProtKB-UniRule"/>
</dbReference>
<feature type="coiled-coil region" evidence="7">
    <location>
        <begin position="29"/>
        <end position="70"/>
    </location>
</feature>
<dbReference type="HAMAP" id="MF_00599">
    <property type="entry name" value="FtsB"/>
    <property type="match status" value="1"/>
</dbReference>
<reference evidence="9" key="1">
    <citation type="submission" date="2016-03" db="EMBL/GenBank/DDBJ databases">
        <title>Complete genome sequence of Solimmundus cernigliae, representing a novel lineage of polycyclic aromatic hydrocarbon degraders within the Gammaproteobacteria.</title>
        <authorList>
            <person name="Singleton D.R."/>
            <person name="Dickey A.N."/>
            <person name="Scholl E.H."/>
            <person name="Wright F.A."/>
            <person name="Aitken M.D."/>
        </authorList>
    </citation>
    <scope>NUCLEOTIDE SEQUENCE [LARGE SCALE GENOMIC DNA]</scope>
    <source>
        <strain evidence="9">TR3.2</strain>
    </source>
</reference>
<comment type="similarity">
    <text evidence="7">Belongs to the FtsB family.</text>
</comment>
<gene>
    <name evidence="7" type="primary">ftsB</name>
    <name evidence="8" type="ORF">PG2T_01935</name>
</gene>
<comment type="subcellular location">
    <subcellularLocation>
        <location evidence="7">Cell inner membrane</location>
        <topology evidence="7">Single-pass type II membrane protein</topology>
    </subcellularLocation>
    <text evidence="7">Localizes to the division septum.</text>
</comment>
<dbReference type="PANTHER" id="PTHR37485:SF1">
    <property type="entry name" value="CELL DIVISION PROTEIN FTSB"/>
    <property type="match status" value="1"/>
</dbReference>
<evidence type="ECO:0000256" key="3">
    <source>
        <dbReference type="ARBA" id="ARBA00022692"/>
    </source>
</evidence>
<dbReference type="PANTHER" id="PTHR37485">
    <property type="entry name" value="CELL DIVISION PROTEIN FTSB"/>
    <property type="match status" value="1"/>
</dbReference>
<keyword evidence="9" id="KW-1185">Reference proteome</keyword>
<feature type="topological domain" description="Cytoplasmic" evidence="7">
    <location>
        <begin position="1"/>
        <end position="3"/>
    </location>
</feature>
<dbReference type="Pfam" id="PF04977">
    <property type="entry name" value="DivIC"/>
    <property type="match status" value="1"/>
</dbReference>
<keyword evidence="3 7" id="KW-0812">Transmembrane</keyword>
<dbReference type="Proteomes" id="UP000092952">
    <property type="component" value="Chromosome"/>
</dbReference>
<organism evidence="8 9">
    <name type="scientific">Immundisolibacter cernigliae</name>
    <dbReference type="NCBI Taxonomy" id="1810504"/>
    <lineage>
        <taxon>Bacteria</taxon>
        <taxon>Pseudomonadati</taxon>
        <taxon>Pseudomonadota</taxon>
        <taxon>Gammaproteobacteria</taxon>
        <taxon>Immundisolibacterales</taxon>
        <taxon>Immundisolibacteraceae</taxon>
        <taxon>Immundisolibacter</taxon>
    </lineage>
</organism>
<evidence type="ECO:0000313" key="9">
    <source>
        <dbReference type="Proteomes" id="UP000092952"/>
    </source>
</evidence>
<dbReference type="OrthoDB" id="7061211at2"/>
<evidence type="ECO:0000256" key="7">
    <source>
        <dbReference type="HAMAP-Rule" id="MF_00599"/>
    </source>
</evidence>
<keyword evidence="7" id="KW-0175">Coiled coil</keyword>
<proteinExistence type="inferred from homology"/>
<keyword evidence="2 7" id="KW-0132">Cell division</keyword>
<keyword evidence="7" id="KW-0997">Cell inner membrane</keyword>
<evidence type="ECO:0000256" key="6">
    <source>
        <dbReference type="ARBA" id="ARBA00023306"/>
    </source>
</evidence>
<evidence type="ECO:0000256" key="1">
    <source>
        <dbReference type="ARBA" id="ARBA00022475"/>
    </source>
</evidence>
<dbReference type="STRING" id="1810504.PG2T_01935"/>
<dbReference type="GO" id="GO:0030428">
    <property type="term" value="C:cell septum"/>
    <property type="evidence" value="ECO:0007669"/>
    <property type="project" value="TreeGrafter"/>
</dbReference>
<dbReference type="GO" id="GO:0005886">
    <property type="term" value="C:plasma membrane"/>
    <property type="evidence" value="ECO:0007669"/>
    <property type="project" value="UniProtKB-SubCell"/>
</dbReference>
<feature type="topological domain" description="Periplasmic" evidence="7">
    <location>
        <begin position="22"/>
        <end position="89"/>
    </location>
</feature>
<dbReference type="GO" id="GO:0032153">
    <property type="term" value="C:cell division site"/>
    <property type="evidence" value="ECO:0007669"/>
    <property type="project" value="UniProtKB-UniRule"/>
</dbReference>
<dbReference type="AlphaFoldDB" id="A0A1B1YX60"/>
<dbReference type="EMBL" id="CP014671">
    <property type="protein sequence ID" value="ANX05445.1"/>
    <property type="molecule type" value="Genomic_DNA"/>
</dbReference>
<keyword evidence="5 7" id="KW-0472">Membrane</keyword>
<accession>A0A1B1YX60</accession>
<dbReference type="InterPro" id="IPR023081">
    <property type="entry name" value="Cell_div_FtsB"/>
</dbReference>
<keyword evidence="4 7" id="KW-1133">Transmembrane helix</keyword>
<name>A0A1B1YX60_9GAMM</name>
<protein>
    <recommendedName>
        <fullName evidence="7">Cell division protein FtsB</fullName>
    </recommendedName>
</protein>
<keyword evidence="1 7" id="KW-1003">Cell membrane</keyword>
<dbReference type="InParanoid" id="A0A1B1YX60"/>
<dbReference type="FunCoup" id="A0A1B1YX60">
    <property type="interactions" value="48"/>
</dbReference>
<dbReference type="InterPro" id="IPR007060">
    <property type="entry name" value="FtsL/DivIC"/>
</dbReference>
<sequence length="89" mass="9904">MRAGLLALLLVMLGLQHRLLVAPGNLFELGELQDRVEREHDAVDQLAERNAQLTAEVEDLRSGVTAVEDRARSELGMIKPGETFIRVIE</sequence>
<comment type="function">
    <text evidence="7">Essential cell division protein. May link together the upstream cell division proteins, which are predominantly cytoplasmic, with the downstream cell division proteins, which are predominantly periplasmic.</text>
</comment>
<dbReference type="KEGG" id="gbi:PG2T_01935"/>
<evidence type="ECO:0000256" key="4">
    <source>
        <dbReference type="ARBA" id="ARBA00022989"/>
    </source>
</evidence>
<evidence type="ECO:0000256" key="2">
    <source>
        <dbReference type="ARBA" id="ARBA00022618"/>
    </source>
</evidence>
<evidence type="ECO:0000313" key="8">
    <source>
        <dbReference type="EMBL" id="ANX05445.1"/>
    </source>
</evidence>
<keyword evidence="6 7" id="KW-0131">Cell cycle</keyword>
<comment type="subunit">
    <text evidence="7">Part of a complex composed of FtsB, FtsL and FtsQ.</text>
</comment>